<keyword evidence="1" id="KW-0732">Signal</keyword>
<dbReference type="SUPFAM" id="SSF53850">
    <property type="entry name" value="Periplasmic binding protein-like II"/>
    <property type="match status" value="1"/>
</dbReference>
<keyword evidence="5" id="KW-1185">Reference proteome</keyword>
<dbReference type="OrthoDB" id="506979at2"/>
<dbReference type="InterPro" id="IPR024370">
    <property type="entry name" value="PBP_domain"/>
</dbReference>
<dbReference type="Gene3D" id="3.40.190.10">
    <property type="entry name" value="Periplasmic binding protein-like II"/>
    <property type="match status" value="2"/>
</dbReference>
<keyword evidence="2" id="KW-0812">Transmembrane</keyword>
<feature type="domain" description="PBP" evidence="3">
    <location>
        <begin position="107"/>
        <end position="363"/>
    </location>
</feature>
<feature type="transmembrane region" description="Helical" evidence="2">
    <location>
        <begin position="7"/>
        <end position="28"/>
    </location>
</feature>
<evidence type="ECO:0000313" key="5">
    <source>
        <dbReference type="Proteomes" id="UP000076925"/>
    </source>
</evidence>
<keyword evidence="2" id="KW-1133">Transmembrane helix</keyword>
<protein>
    <submittedName>
        <fullName evidence="4">Phosphate ABC transporter substrate-binding protein</fullName>
    </submittedName>
</protein>
<evidence type="ECO:0000259" key="3">
    <source>
        <dbReference type="Pfam" id="PF12849"/>
    </source>
</evidence>
<dbReference type="InterPro" id="IPR050811">
    <property type="entry name" value="Phosphate_ABC_transporter"/>
</dbReference>
<evidence type="ECO:0000256" key="2">
    <source>
        <dbReference type="SAM" id="Phobius"/>
    </source>
</evidence>
<gene>
    <name evidence="4" type="ORF">WA1_35195</name>
</gene>
<proteinExistence type="predicted"/>
<dbReference type="CDD" id="cd13566">
    <property type="entry name" value="PBP2_phosphate"/>
    <property type="match status" value="1"/>
</dbReference>
<comment type="caution">
    <text evidence="4">The sequence shown here is derived from an EMBL/GenBank/DDBJ whole genome shotgun (WGS) entry which is preliminary data.</text>
</comment>
<evidence type="ECO:0000313" key="4">
    <source>
        <dbReference type="EMBL" id="KYC38780.1"/>
    </source>
</evidence>
<keyword evidence="2" id="KW-0472">Membrane</keyword>
<dbReference type="AlphaFoldDB" id="A0A139X298"/>
<dbReference type="Pfam" id="PF12849">
    <property type="entry name" value="PBP_like_2"/>
    <property type="match status" value="1"/>
</dbReference>
<dbReference type="PANTHER" id="PTHR30570">
    <property type="entry name" value="PERIPLASMIC PHOSPHATE BINDING COMPONENT OF PHOSPHATE ABC TRANSPORTER"/>
    <property type="match status" value="1"/>
</dbReference>
<dbReference type="STRING" id="128403.WA1_35195"/>
<reference evidence="4 5" key="1">
    <citation type="journal article" date="2013" name="Genome Biol. Evol.">
        <title>Genomes of Stigonematalean cyanobacteria (subsection V) and the evolution of oxygenic photosynthesis from prokaryotes to plastids.</title>
        <authorList>
            <person name="Dagan T."/>
            <person name="Roettger M."/>
            <person name="Stucken K."/>
            <person name="Landan G."/>
            <person name="Koch R."/>
            <person name="Major P."/>
            <person name="Gould S.B."/>
            <person name="Goremykin V.V."/>
            <person name="Rippka R."/>
            <person name="Tandeau de Marsac N."/>
            <person name="Gugger M."/>
            <person name="Lockhart P.J."/>
            <person name="Allen J.F."/>
            <person name="Brune I."/>
            <person name="Maus I."/>
            <person name="Puhler A."/>
            <person name="Martin W.F."/>
        </authorList>
    </citation>
    <scope>NUCLEOTIDE SEQUENCE [LARGE SCALE GENOMIC DNA]</scope>
    <source>
        <strain evidence="4 5">PCC 7110</strain>
    </source>
</reference>
<dbReference type="EMBL" id="ANNX02000039">
    <property type="protein sequence ID" value="KYC38780.1"/>
    <property type="molecule type" value="Genomic_DNA"/>
</dbReference>
<accession>A0A139X298</accession>
<dbReference type="Proteomes" id="UP000076925">
    <property type="component" value="Unassembled WGS sequence"/>
</dbReference>
<dbReference type="RefSeq" id="WP_017745966.1">
    <property type="nucleotide sequence ID" value="NZ_KQ976354.1"/>
</dbReference>
<sequence>MSQIKETTTLILLLLIASVPLGIGFWWVSHWSGLELKFVTNLSVGSKDVARKKLQNLDNWERTSTKVPETPSELFNYAAQEKLRKAGVKAQTFDAVPNIPSGLFNYGGSTTWDPIRKTVDPVIQSTWPQFKLRYLNSPGSRTEIKMLLENQLAFSQSSRPMEEKEYQQALQRGFAFKEIPVAIDGIAIAVHPSLKIPGLTIAQLKKIYTGKIHNWKQVGGPDLPLTPYSRSQEAGSTVEFFVDKLLEGEKLSPKVKIVANTTSGLRNVASDPGGIYYATATEVVTQCHVKPLPIGYQADHLVPPYEEPLVELSQCPNQHNHLNRAAMQSGEYPVTRRLCVLVKQNGLEDEQAGWAYAALLLSDQGQHLINNAGFISLHSWIKD</sequence>
<dbReference type="PANTHER" id="PTHR30570:SF1">
    <property type="entry name" value="PHOSPHATE-BINDING PROTEIN PSTS"/>
    <property type="match status" value="1"/>
</dbReference>
<name>A0A139X298_9CYAN</name>
<organism evidence="4 5">
    <name type="scientific">Scytonema hofmannii PCC 7110</name>
    <dbReference type="NCBI Taxonomy" id="128403"/>
    <lineage>
        <taxon>Bacteria</taxon>
        <taxon>Bacillati</taxon>
        <taxon>Cyanobacteriota</taxon>
        <taxon>Cyanophyceae</taxon>
        <taxon>Nostocales</taxon>
        <taxon>Scytonemataceae</taxon>
        <taxon>Scytonema</taxon>
    </lineage>
</organism>
<evidence type="ECO:0000256" key="1">
    <source>
        <dbReference type="ARBA" id="ARBA00022729"/>
    </source>
</evidence>